<dbReference type="InterPro" id="IPR036047">
    <property type="entry name" value="F-box-like_dom_sf"/>
</dbReference>
<evidence type="ECO:0000259" key="13">
    <source>
        <dbReference type="PROSITE" id="PS51192"/>
    </source>
</evidence>
<evidence type="ECO:0000259" key="14">
    <source>
        <dbReference type="PROSITE" id="PS51194"/>
    </source>
</evidence>
<evidence type="ECO:0000313" key="16">
    <source>
        <dbReference type="EMBL" id="KAJ0394149.1"/>
    </source>
</evidence>
<dbReference type="Pfam" id="PF13229">
    <property type="entry name" value="Beta_helix"/>
    <property type="match status" value="1"/>
</dbReference>
<feature type="region of interest" description="Disordered" evidence="11">
    <location>
        <begin position="2281"/>
        <end position="2321"/>
    </location>
</feature>
<feature type="compositionally biased region" description="Basic and acidic residues" evidence="11">
    <location>
        <begin position="2385"/>
        <end position="2398"/>
    </location>
</feature>
<evidence type="ECO:0000256" key="8">
    <source>
        <dbReference type="ARBA" id="ARBA00023026"/>
    </source>
</evidence>
<keyword evidence="5" id="KW-0347">Helicase</keyword>
<dbReference type="InterPro" id="IPR050520">
    <property type="entry name" value="INO80/SWR1_helicase"/>
</dbReference>
<keyword evidence="9" id="KW-0238">DNA-binding</keyword>
<dbReference type="Pfam" id="PF00271">
    <property type="entry name" value="Helicase_C"/>
    <property type="match status" value="1"/>
</dbReference>
<dbReference type="InterPro" id="IPR000330">
    <property type="entry name" value="SNF2_N"/>
</dbReference>
<keyword evidence="8" id="KW-0843">Virulence</keyword>
<feature type="compositionally biased region" description="Low complexity" evidence="11">
    <location>
        <begin position="1536"/>
        <end position="1546"/>
    </location>
</feature>
<dbReference type="SMART" id="SM00490">
    <property type="entry name" value="HELICc"/>
    <property type="match status" value="1"/>
</dbReference>
<dbReference type="InterPro" id="IPR011050">
    <property type="entry name" value="Pectin_lyase_fold/virulence"/>
</dbReference>
<dbReference type="InterPro" id="IPR014012">
    <property type="entry name" value="HSA_dom"/>
</dbReference>
<feature type="compositionally biased region" description="Polar residues" evidence="11">
    <location>
        <begin position="1378"/>
        <end position="1394"/>
    </location>
</feature>
<dbReference type="InterPro" id="IPR049730">
    <property type="entry name" value="SNF2/RAD54-like_C"/>
</dbReference>
<feature type="compositionally biased region" description="Acidic residues" evidence="11">
    <location>
        <begin position="342"/>
        <end position="355"/>
    </location>
</feature>
<feature type="compositionally biased region" description="Acidic residues" evidence="11">
    <location>
        <begin position="1292"/>
        <end position="1308"/>
    </location>
</feature>
<feature type="domain" description="Helicase C-terminal" evidence="14">
    <location>
        <begin position="1107"/>
        <end position="1260"/>
    </location>
</feature>
<feature type="region of interest" description="Disordered" evidence="11">
    <location>
        <begin position="2788"/>
        <end position="2873"/>
    </location>
</feature>
<dbReference type="InterPro" id="IPR001810">
    <property type="entry name" value="F-box_dom"/>
</dbReference>
<evidence type="ECO:0000259" key="15">
    <source>
        <dbReference type="PROSITE" id="PS51204"/>
    </source>
</evidence>
<comment type="similarity">
    <text evidence="2">Belongs to the SNF2/RAD54 helicase family. SWR1 subfamily.</text>
</comment>
<feature type="region of interest" description="Disordered" evidence="11">
    <location>
        <begin position="1278"/>
        <end position="1308"/>
    </location>
</feature>
<dbReference type="GO" id="GO:0004386">
    <property type="term" value="F:helicase activity"/>
    <property type="evidence" value="ECO:0007669"/>
    <property type="project" value="UniProtKB-KW"/>
</dbReference>
<feature type="compositionally biased region" description="Acidic residues" evidence="11">
    <location>
        <begin position="242"/>
        <end position="259"/>
    </location>
</feature>
<dbReference type="GO" id="GO:0016887">
    <property type="term" value="F:ATP hydrolysis activity"/>
    <property type="evidence" value="ECO:0007669"/>
    <property type="project" value="TreeGrafter"/>
</dbReference>
<dbReference type="Gene3D" id="2.160.20.10">
    <property type="entry name" value="Single-stranded right-handed beta-helix, Pectin lyase-like"/>
    <property type="match status" value="1"/>
</dbReference>
<evidence type="ECO:0000313" key="17">
    <source>
        <dbReference type="Proteomes" id="UP001209570"/>
    </source>
</evidence>
<dbReference type="CDD" id="cd18003">
    <property type="entry name" value="DEXQc_SRCAP"/>
    <property type="match status" value="1"/>
</dbReference>
<dbReference type="InterPro" id="IPR043504">
    <property type="entry name" value="Peptidase_S1_PA_chymotrypsin"/>
</dbReference>
<name>A0AAD5LA73_PYTIN</name>
<dbReference type="Gene3D" id="3.40.50.10810">
    <property type="entry name" value="Tandem AAA-ATPase domain"/>
    <property type="match status" value="1"/>
</dbReference>
<feature type="compositionally biased region" description="Acidic residues" evidence="11">
    <location>
        <begin position="1428"/>
        <end position="1480"/>
    </location>
</feature>
<proteinExistence type="inferred from homology"/>
<dbReference type="InterPro" id="IPR001202">
    <property type="entry name" value="WW_dom"/>
</dbReference>
<dbReference type="Pfam" id="PF13365">
    <property type="entry name" value="Trypsin_2"/>
    <property type="match status" value="1"/>
</dbReference>
<feature type="region of interest" description="Disordered" evidence="11">
    <location>
        <begin position="396"/>
        <end position="436"/>
    </location>
</feature>
<feature type="region of interest" description="Disordered" evidence="11">
    <location>
        <begin position="1"/>
        <end position="46"/>
    </location>
</feature>
<dbReference type="CDD" id="cd18793">
    <property type="entry name" value="SF2_C_SNF"/>
    <property type="match status" value="1"/>
</dbReference>
<keyword evidence="7" id="KW-0156">Chromatin regulator</keyword>
<feature type="region of interest" description="Disordered" evidence="11">
    <location>
        <begin position="299"/>
        <end position="374"/>
    </location>
</feature>
<feature type="compositionally biased region" description="Low complexity" evidence="11">
    <location>
        <begin position="260"/>
        <end position="277"/>
    </location>
</feature>
<feature type="domain" description="WW" evidence="12">
    <location>
        <begin position="1690"/>
        <end position="1718"/>
    </location>
</feature>
<dbReference type="SUPFAM" id="SSF81383">
    <property type="entry name" value="F-box domain"/>
    <property type="match status" value="1"/>
</dbReference>
<dbReference type="PANTHER" id="PTHR45685:SF1">
    <property type="entry name" value="HELICASE SRCAP"/>
    <property type="match status" value="1"/>
</dbReference>
<keyword evidence="17" id="KW-1185">Reference proteome</keyword>
<dbReference type="SMART" id="SM00573">
    <property type="entry name" value="HSA"/>
    <property type="match status" value="1"/>
</dbReference>
<evidence type="ECO:0000256" key="3">
    <source>
        <dbReference type="ARBA" id="ARBA00022741"/>
    </source>
</evidence>
<keyword evidence="3" id="KW-0547">Nucleotide-binding</keyword>
<dbReference type="InterPro" id="IPR014001">
    <property type="entry name" value="Helicase_ATP-bd"/>
</dbReference>
<feature type="compositionally biased region" description="Polar residues" evidence="11">
    <location>
        <begin position="1526"/>
        <end position="1535"/>
    </location>
</feature>
<dbReference type="InterPro" id="IPR038718">
    <property type="entry name" value="SNF2-like_sf"/>
</dbReference>
<dbReference type="Pfam" id="PF12937">
    <property type="entry name" value="F-box-like"/>
    <property type="match status" value="1"/>
</dbReference>
<evidence type="ECO:0000256" key="7">
    <source>
        <dbReference type="ARBA" id="ARBA00022853"/>
    </source>
</evidence>
<evidence type="ECO:0000256" key="6">
    <source>
        <dbReference type="ARBA" id="ARBA00022840"/>
    </source>
</evidence>
<dbReference type="PANTHER" id="PTHR45685">
    <property type="entry name" value="HELICASE SRCAP-RELATED"/>
    <property type="match status" value="1"/>
</dbReference>
<feature type="compositionally biased region" description="Acidic residues" evidence="11">
    <location>
        <begin position="302"/>
        <end position="321"/>
    </location>
</feature>
<feature type="compositionally biased region" description="Basic and acidic residues" evidence="11">
    <location>
        <begin position="1278"/>
        <end position="1291"/>
    </location>
</feature>
<keyword evidence="10" id="KW-0539">Nucleus</keyword>
<dbReference type="GO" id="GO:0006338">
    <property type="term" value="P:chromatin remodeling"/>
    <property type="evidence" value="ECO:0007669"/>
    <property type="project" value="TreeGrafter"/>
</dbReference>
<dbReference type="GO" id="GO:0003677">
    <property type="term" value="F:DNA binding"/>
    <property type="evidence" value="ECO:0007669"/>
    <property type="project" value="UniProtKB-KW"/>
</dbReference>
<dbReference type="SUPFAM" id="SSF50494">
    <property type="entry name" value="Trypsin-like serine proteases"/>
    <property type="match status" value="1"/>
</dbReference>
<dbReference type="GO" id="GO:0042393">
    <property type="term" value="F:histone binding"/>
    <property type="evidence" value="ECO:0007669"/>
    <property type="project" value="TreeGrafter"/>
</dbReference>
<evidence type="ECO:0000256" key="1">
    <source>
        <dbReference type="ARBA" id="ARBA00004123"/>
    </source>
</evidence>
<dbReference type="SUPFAM" id="SSF52540">
    <property type="entry name" value="P-loop containing nucleoside triphosphate hydrolases"/>
    <property type="match status" value="2"/>
</dbReference>
<dbReference type="InterPro" id="IPR027417">
    <property type="entry name" value="P-loop_NTPase"/>
</dbReference>
<dbReference type="PROSITE" id="PS51204">
    <property type="entry name" value="HSA"/>
    <property type="match status" value="1"/>
</dbReference>
<feature type="region of interest" description="Disordered" evidence="11">
    <location>
        <begin position="1334"/>
        <end position="1562"/>
    </location>
</feature>
<comment type="caution">
    <text evidence="16">The sequence shown here is derived from an EMBL/GenBank/DDBJ whole genome shotgun (WGS) entry which is preliminary data.</text>
</comment>
<feature type="compositionally biased region" description="Low complexity" evidence="11">
    <location>
        <begin position="2347"/>
        <end position="2364"/>
    </location>
</feature>
<dbReference type="PROSITE" id="PS51194">
    <property type="entry name" value="HELICASE_CTER"/>
    <property type="match status" value="1"/>
</dbReference>
<dbReference type="InterPro" id="IPR009003">
    <property type="entry name" value="Peptidase_S1_PA"/>
</dbReference>
<feature type="compositionally biased region" description="Basic and acidic residues" evidence="11">
    <location>
        <begin position="1548"/>
        <end position="1561"/>
    </location>
</feature>
<feature type="compositionally biased region" description="Basic residues" evidence="11">
    <location>
        <begin position="2307"/>
        <end position="2316"/>
    </location>
</feature>
<dbReference type="GO" id="GO:0000812">
    <property type="term" value="C:Swr1 complex"/>
    <property type="evidence" value="ECO:0007669"/>
    <property type="project" value="TreeGrafter"/>
</dbReference>
<comment type="subcellular location">
    <subcellularLocation>
        <location evidence="1">Nucleus</location>
    </subcellularLocation>
</comment>
<dbReference type="Gene3D" id="3.40.50.300">
    <property type="entry name" value="P-loop containing nucleotide triphosphate hydrolases"/>
    <property type="match status" value="1"/>
</dbReference>
<dbReference type="PROSITE" id="PS51192">
    <property type="entry name" value="HELICASE_ATP_BIND_1"/>
    <property type="match status" value="1"/>
</dbReference>
<dbReference type="InterPro" id="IPR012334">
    <property type="entry name" value="Pectin_lyas_fold"/>
</dbReference>
<evidence type="ECO:0000256" key="2">
    <source>
        <dbReference type="ARBA" id="ARBA00009220"/>
    </source>
</evidence>
<reference evidence="16" key="1">
    <citation type="submission" date="2021-12" db="EMBL/GenBank/DDBJ databases">
        <title>Prjna785345.</title>
        <authorList>
            <person name="Rujirawat T."/>
            <person name="Krajaejun T."/>
        </authorList>
    </citation>
    <scope>NUCLEOTIDE SEQUENCE</scope>
    <source>
        <strain evidence="16">Pi057C3</strain>
    </source>
</reference>
<dbReference type="Pfam" id="PF00176">
    <property type="entry name" value="SNF2-rel_dom"/>
    <property type="match status" value="1"/>
</dbReference>
<evidence type="ECO:0000256" key="10">
    <source>
        <dbReference type="ARBA" id="ARBA00023242"/>
    </source>
</evidence>
<evidence type="ECO:0000256" key="4">
    <source>
        <dbReference type="ARBA" id="ARBA00022801"/>
    </source>
</evidence>
<feature type="compositionally biased region" description="Basic and acidic residues" evidence="11">
    <location>
        <begin position="1405"/>
        <end position="1427"/>
    </location>
</feature>
<accession>A0AAD5LA73</accession>
<feature type="region of interest" description="Disordered" evidence="11">
    <location>
        <begin position="220"/>
        <end position="284"/>
    </location>
</feature>
<feature type="domain" description="Helicase ATP-binding" evidence="13">
    <location>
        <begin position="534"/>
        <end position="699"/>
    </location>
</feature>
<dbReference type="Gene3D" id="2.20.70.10">
    <property type="match status" value="1"/>
</dbReference>
<dbReference type="FunFam" id="3.40.50.10810:FF:000005">
    <property type="entry name" value="Photoperiod-independent early flowering 1"/>
    <property type="match status" value="1"/>
</dbReference>
<evidence type="ECO:0000256" key="9">
    <source>
        <dbReference type="ARBA" id="ARBA00023125"/>
    </source>
</evidence>
<dbReference type="InterPro" id="IPR039448">
    <property type="entry name" value="Beta_helix"/>
</dbReference>
<dbReference type="PROSITE" id="PS50020">
    <property type="entry name" value="WW_DOMAIN_2"/>
    <property type="match status" value="1"/>
</dbReference>
<evidence type="ECO:0000256" key="5">
    <source>
        <dbReference type="ARBA" id="ARBA00022806"/>
    </source>
</evidence>
<feature type="region of interest" description="Disordered" evidence="11">
    <location>
        <begin position="1918"/>
        <end position="1962"/>
    </location>
</feature>
<dbReference type="Proteomes" id="UP001209570">
    <property type="component" value="Unassembled WGS sequence"/>
</dbReference>
<protein>
    <submittedName>
        <fullName evidence="16">Uncharacterized protein</fullName>
    </submittedName>
</protein>
<feature type="compositionally biased region" description="Acidic residues" evidence="11">
    <location>
        <begin position="1362"/>
        <end position="1374"/>
    </location>
</feature>
<dbReference type="Pfam" id="PF07529">
    <property type="entry name" value="HSA"/>
    <property type="match status" value="1"/>
</dbReference>
<feature type="domain" description="HSA" evidence="15">
    <location>
        <begin position="90"/>
        <end position="163"/>
    </location>
</feature>
<evidence type="ECO:0000259" key="12">
    <source>
        <dbReference type="PROSITE" id="PS50020"/>
    </source>
</evidence>
<dbReference type="Gene3D" id="1.20.1280.50">
    <property type="match status" value="1"/>
</dbReference>
<feature type="region of interest" description="Disordered" evidence="11">
    <location>
        <begin position="2334"/>
        <end position="2406"/>
    </location>
</feature>
<feature type="compositionally biased region" description="Pro residues" evidence="11">
    <location>
        <begin position="2805"/>
        <end position="2856"/>
    </location>
</feature>
<dbReference type="SMART" id="SM00487">
    <property type="entry name" value="DEXDc"/>
    <property type="match status" value="1"/>
</dbReference>
<sequence length="2941" mass="320411">MANARLKMARERSRKRRRSDAEPEAPPLPEVLAEKAQPNAASGGQQELEMTAVADAGSAHGALVARKAAIEARLQALTLGRPLGRLEDRGTDANGPDRERRHRDFLLQEMEWMAADFAQERKWRLKSARTLSVSVGSYHNKKASLAARREKAEGDAQRRVAARVGREVKKFWSKIDKIISFKVKLQADELRKAAMDRHLHQLVTQTERYAAALALAFHDDGDEEEEEEKEAKRETEQPSDAGDSDFMMDVDEEEDDDETTIAAEEARAGATSAQQELEALEEESAMSIEALRARYAAALCQEETDDGEQAEAEADADDVDSPEAKAGSALQADEAKATSDSDFVDAVEDSEDDETTIAAAEHGTSASEVDAEVAALKEESELSIEELRARYACLAAENDSDNDSDSEATGDRHDAAGDEDDDDAYNPQDDEDDADDETTIAAAEAEDAASPSADDELALLEEESQLTVDELRARYFGHSAASPDKSPDHSGSETACDASELVLAPTRAGFKRPYLLTSRLSLREYQEAGVNWLVGLCEKRINGILADEMGLGKTIQTISMLAHLACSRGVWGPHLIVVPTSCMVNWEMELKRWCPAFKVLTYFGSARRRKALRAGWSRANAFHVCVTSYQLVVQDAPCFKRKKWFYLILDEAHHIKNWKSLRWQTLLHFNAQRRLLLTGTPLQNNIMELWALMHFLMPHVFASRQEFTYWFNSPLTAMVEGETDVNQRLVTQLHGIIRPFVLRRLKRDVAKQMPRKIEHVLPCRLSKRQRFLYEDFISRSSTRRAMYGSGKGGGPNVMSMMNVLMQLRKVCNHPDLFEPRPIASPLDLASLEVSWPTCASYLVDTLRDDVSAHLGLYGRRLASFFGSPFTQRAAGDGIAWWSVPDRLVNQTLRGAESYAVQRRRELLIVDDLALPEPEPCDVDPLATGFGDDVRARVAEMIANHRARVQRQRRKALTTQRLLAELHGPLYGADLVARCTMPVLISPAMDVHVQRAAPFGHRHPQFQSAALHDMVRRPEDRIDAMQDTVRVSVCVVPKARARPATLAFHGGASAPSAWRWTRQHHEATMLATRVKPLARRVVAPYYESFKRTQLFFPDKQLLQFDCGKLQRLAVLLRELKRDGHRCLIFTQMSAMLNILESFLNLHGHTYFRMDGATDVERRQYLMERFNQDDKVFCFILSTRSGGLGVNLVGADVVIFYDSDWNPAMDAQAQDRAHRIGQTRDVHIYRLVSEHTVEENILRKAQQKRHLDALVLRDGQFTTEFFSKASLRELVGELHGGREATDAADGERQFEEEDEKEDDDGKEDDEDSLAAIERAMAELEDEEDVVAMRGAREEELQEAREFDEDVGMTGEKSNRRGGGEEEDADAAEDDAASETKGGSTETSRASTPSSTAVDDGDTTVLPSDERAIFNDVMKEEKIEEMREAVEEGDDGVVGEKEEEEDGSEAFIDDNEDEDDEEDEEDDDDGDDDDDLMDDDDSEAEHRGGSGSRRGVKRRRSSTGSLKGASKRQKPGKGPAARGKKNKTNKASGSAPTPQQEQQRLARAAARAKERARDQEEERQLQAWKDSVSSLQHFEDSLNPVDRYALHFREQIDPLFAYVPTAEAVSAAEMNAASATTTATIEAIEAQKMMEEAALLADGELHACAEAVAMETTDVFDDATITQHAALFKRERARVHSERRRRQLTGEAWQVMTCALTRHPFYYNADTREATWDRPAIWSKNEDDARARRDGYAALPSHVLLGVLRYLSAWPDRQAAGTVCRSWHSAAQLPALCRRVTASEFVHEHRGSLSALLRDVERGETVLFGSGVYELSDVVEISTPVRLVAAPDVRVELTMVTRRAQLRWTARGGVLWGFHLTRRHSATTGLSDAPHWQHLVHVAQGGRLRIVYCDLDGNHLGNACVAVSGSAAVQPSIVMQTSGAGADEPAADGKAHQDEPPTTTQTPDSALEPKRSDTSEPNACDVPVQTKNAADAGTPADALTSTPSSVMAAPVPAPVPAPAQAPPKPAIPTIPSELLMQQSRVFHAGSGSGVLVLAGLAVLQRNTIFSNAFAGVTVCGGNVVLRRNRVHSNGRFGVRLLYHANNVIIEENDVGPHPCGALDVENSGRRFVVRWNEMQRDEPTDLPHNHGTWRLVTSRIEEREVVPAVSASRPSVKPSTPAKSSSLPATTSTSTTPTVHSSTAIATTTTTAPAASALGPSVATLLLGVRPSLLAGAVAARVGAAAPAPSLGTVPNVVPARTIATATVTASVSSVKVESRPLPTTVVQHPPATSTAVLEAATTPSKLPPTAGAPASMTQTAVTPTTAPKPKPKRKRKPKTEKVLVHGVVLSFQDSCEKRGEKKAKKLRRTSSASSKTAASTPTGAKAEQQRGHLASAADLTTTPLPAVKEEHPDEQPKDSPTKTSDVPVVTPSALPVVVRSPDGATQFEYTQLGRGDQGDHPDGFFSSRVPGDSLVVEFLPSPSTPAGSSFGFSIDSITRTTRGGSTTTICGSDDTRPAKCYQDDGDRAVYATSRAVARLLIKGQTSCTGWLVGSEGHLMSNYHCLGEPGQATNVDVEFGAESASCSDECRTKGGCPGVVVAATTQVVASDAALDYALVKLNTTADLSPWGFLRLRVAGAVVNETMYLPQHPRGFAKRVATVVDDGSVARIEKVNGYSACGNHRIGYTADTDGGSSGSPVLATRDNAVVALHSCGVISLPCENSGTDIRGIIWDLQQKQAMPRDALDDPTMPVPIGPWTPGVTAPPTPPPTPVPTQSVCRIFRQQSSCEKTIPGRCVWVNGLCLPNPNSLSPAPTAPPSPEPTTASPEPTPTTPTPTTPTPTTPTPTTPTPTTPTPTTPTPTTPTPTTPPPTTPTPTTPTPTTRVPKTPTPTSPPPSWCRVFWTKTGCEFFSSGKCSWLQGRCVATGSTPGPTPAPTTAPPRPIPAICRLLPEALRQWCEQHLA</sequence>
<dbReference type="SUPFAM" id="SSF51126">
    <property type="entry name" value="Pectin lyase-like"/>
    <property type="match status" value="1"/>
</dbReference>
<dbReference type="InterPro" id="IPR001650">
    <property type="entry name" value="Helicase_C-like"/>
</dbReference>
<feature type="region of interest" description="Disordered" evidence="11">
    <location>
        <begin position="2143"/>
        <end position="2180"/>
    </location>
</feature>
<organism evidence="16 17">
    <name type="scientific">Pythium insidiosum</name>
    <name type="common">Pythiosis disease agent</name>
    <dbReference type="NCBI Taxonomy" id="114742"/>
    <lineage>
        <taxon>Eukaryota</taxon>
        <taxon>Sar</taxon>
        <taxon>Stramenopiles</taxon>
        <taxon>Oomycota</taxon>
        <taxon>Peronosporomycetes</taxon>
        <taxon>Pythiales</taxon>
        <taxon>Pythiaceae</taxon>
        <taxon>Pythium</taxon>
    </lineage>
</organism>
<keyword evidence="4" id="KW-0378">Hydrolase</keyword>
<keyword evidence="6" id="KW-0067">ATP-binding</keyword>
<dbReference type="Gene3D" id="2.40.10.10">
    <property type="entry name" value="Trypsin-like serine proteases"/>
    <property type="match status" value="2"/>
</dbReference>
<feature type="compositionally biased region" description="Acidic residues" evidence="11">
    <location>
        <begin position="398"/>
        <end position="408"/>
    </location>
</feature>
<gene>
    <name evidence="16" type="ORF">P43SY_009835</name>
</gene>
<dbReference type="GO" id="GO:0005524">
    <property type="term" value="F:ATP binding"/>
    <property type="evidence" value="ECO:0007669"/>
    <property type="project" value="UniProtKB-KW"/>
</dbReference>
<dbReference type="EMBL" id="JAKCXM010000431">
    <property type="protein sequence ID" value="KAJ0394149.1"/>
    <property type="molecule type" value="Genomic_DNA"/>
</dbReference>
<evidence type="ECO:0000256" key="11">
    <source>
        <dbReference type="SAM" id="MobiDB-lite"/>
    </source>
</evidence>
<dbReference type="PRINTS" id="PR01217">
    <property type="entry name" value="PRICHEXTENSN"/>
</dbReference>
<feature type="compositionally biased region" description="Acidic residues" evidence="11">
    <location>
        <begin position="417"/>
        <end position="436"/>
    </location>
</feature>